<proteinExistence type="predicted"/>
<dbReference type="InterPro" id="IPR001789">
    <property type="entry name" value="Sig_transdc_resp-reg_receiver"/>
</dbReference>
<feature type="modified residue" description="4-aspartylphosphate" evidence="2">
    <location>
        <position position="60"/>
    </location>
</feature>
<dbReference type="PROSITE" id="PS50110">
    <property type="entry name" value="RESPONSE_REGULATORY"/>
    <property type="match status" value="1"/>
</dbReference>
<dbReference type="SMART" id="SM00448">
    <property type="entry name" value="REC"/>
    <property type="match status" value="1"/>
</dbReference>
<keyword evidence="1 2" id="KW-0597">Phosphoprotein</keyword>
<dbReference type="RefSeq" id="WP_089398140.1">
    <property type="nucleotide sequence ID" value="NZ_FZOT01000002.1"/>
</dbReference>
<dbReference type="Gene3D" id="3.40.50.2300">
    <property type="match status" value="1"/>
</dbReference>
<dbReference type="EMBL" id="FZOT01000002">
    <property type="protein sequence ID" value="SNS33784.1"/>
    <property type="molecule type" value="Genomic_DNA"/>
</dbReference>
<accession>A0A239DQB2</accession>
<dbReference type="SUPFAM" id="SSF52172">
    <property type="entry name" value="CheY-like"/>
    <property type="match status" value="1"/>
</dbReference>
<name>A0A239DQB2_9BURK</name>
<evidence type="ECO:0000313" key="5">
    <source>
        <dbReference type="Proteomes" id="UP000198284"/>
    </source>
</evidence>
<reference evidence="4 5" key="1">
    <citation type="submission" date="2017-06" db="EMBL/GenBank/DDBJ databases">
        <authorList>
            <person name="Kim H.J."/>
            <person name="Triplett B.A."/>
        </authorList>
    </citation>
    <scope>NUCLEOTIDE SEQUENCE [LARGE SCALE GENOMIC DNA]</scope>
    <source>
        <strain evidence="4 5">U15</strain>
    </source>
</reference>
<evidence type="ECO:0000256" key="2">
    <source>
        <dbReference type="PROSITE-ProRule" id="PRU00169"/>
    </source>
</evidence>
<keyword evidence="5" id="KW-1185">Reference proteome</keyword>
<dbReference type="Pfam" id="PF00072">
    <property type="entry name" value="Response_reg"/>
    <property type="match status" value="1"/>
</dbReference>
<sequence>MANEALERILYIEDNADIRLLARMALERLGKFTVRACSSGREALQAAGEPDYRPDLILLDVMMPDLDGPATVAQLRGLPNTAAVPFIFMTAKSDPSEIAGYRALGALGVIAKPFDPRRLVPEIRRLWEGRHE</sequence>
<dbReference type="GO" id="GO:0000160">
    <property type="term" value="P:phosphorelay signal transduction system"/>
    <property type="evidence" value="ECO:0007669"/>
    <property type="project" value="InterPro"/>
</dbReference>
<dbReference type="InterPro" id="IPR011006">
    <property type="entry name" value="CheY-like_superfamily"/>
</dbReference>
<organism evidence="4 5">
    <name type="scientific">Noviherbaspirillum humi</name>
    <dbReference type="NCBI Taxonomy" id="1688639"/>
    <lineage>
        <taxon>Bacteria</taxon>
        <taxon>Pseudomonadati</taxon>
        <taxon>Pseudomonadota</taxon>
        <taxon>Betaproteobacteria</taxon>
        <taxon>Burkholderiales</taxon>
        <taxon>Oxalobacteraceae</taxon>
        <taxon>Noviherbaspirillum</taxon>
    </lineage>
</organism>
<dbReference type="Proteomes" id="UP000198284">
    <property type="component" value="Unassembled WGS sequence"/>
</dbReference>
<feature type="domain" description="Response regulatory" evidence="3">
    <location>
        <begin position="8"/>
        <end position="127"/>
    </location>
</feature>
<dbReference type="OrthoDB" id="9800897at2"/>
<dbReference type="PANTHER" id="PTHR44591:SF3">
    <property type="entry name" value="RESPONSE REGULATORY DOMAIN-CONTAINING PROTEIN"/>
    <property type="match status" value="1"/>
</dbReference>
<dbReference type="AlphaFoldDB" id="A0A239DQB2"/>
<protein>
    <submittedName>
        <fullName evidence="4">Response regulator receiver domain-containing protein</fullName>
    </submittedName>
</protein>
<evidence type="ECO:0000256" key="1">
    <source>
        <dbReference type="ARBA" id="ARBA00022553"/>
    </source>
</evidence>
<dbReference type="InterPro" id="IPR050595">
    <property type="entry name" value="Bact_response_regulator"/>
</dbReference>
<dbReference type="PANTHER" id="PTHR44591">
    <property type="entry name" value="STRESS RESPONSE REGULATOR PROTEIN 1"/>
    <property type="match status" value="1"/>
</dbReference>
<gene>
    <name evidence="4" type="ORF">SAMN06265795_102276</name>
</gene>
<evidence type="ECO:0000313" key="4">
    <source>
        <dbReference type="EMBL" id="SNS33784.1"/>
    </source>
</evidence>
<evidence type="ECO:0000259" key="3">
    <source>
        <dbReference type="PROSITE" id="PS50110"/>
    </source>
</evidence>